<evidence type="ECO:0000256" key="9">
    <source>
        <dbReference type="RuleBase" id="RU365093"/>
    </source>
</evidence>
<feature type="transmembrane region" description="Helical" evidence="9">
    <location>
        <begin position="65"/>
        <end position="86"/>
    </location>
</feature>
<dbReference type="EMBL" id="BASM01000013">
    <property type="protein sequence ID" value="GAD25975.1"/>
    <property type="molecule type" value="Genomic_DNA"/>
</dbReference>
<gene>
    <name evidence="14" type="ORF">NBRC3257_0974</name>
</gene>
<evidence type="ECO:0000256" key="10">
    <source>
        <dbReference type="SAM" id="Coils"/>
    </source>
</evidence>
<dbReference type="PRINTS" id="PR01490">
    <property type="entry name" value="RTXTOXIND"/>
</dbReference>
<evidence type="ECO:0000256" key="3">
    <source>
        <dbReference type="ARBA" id="ARBA00022448"/>
    </source>
</evidence>
<dbReference type="PANTHER" id="PTHR30386:SF26">
    <property type="entry name" value="TRANSPORT PROTEIN COMB"/>
    <property type="match status" value="1"/>
</dbReference>
<evidence type="ECO:0000256" key="7">
    <source>
        <dbReference type="ARBA" id="ARBA00022989"/>
    </source>
</evidence>
<evidence type="ECO:0000259" key="12">
    <source>
        <dbReference type="Pfam" id="PF25994"/>
    </source>
</evidence>
<proteinExistence type="inferred from homology"/>
<dbReference type="Gene3D" id="2.40.30.170">
    <property type="match status" value="1"/>
</dbReference>
<name>A0ABQ0IUU1_GLUTH</name>
<dbReference type="PANTHER" id="PTHR30386">
    <property type="entry name" value="MEMBRANE FUSION SUBUNIT OF EMRAB-TOLC MULTIDRUG EFFLUX PUMP"/>
    <property type="match status" value="1"/>
</dbReference>
<feature type="coiled-coil region" evidence="10">
    <location>
        <begin position="254"/>
        <end position="288"/>
    </location>
</feature>
<keyword evidence="6 9" id="KW-0812">Transmembrane</keyword>
<feature type="coiled-coil region" evidence="10">
    <location>
        <begin position="142"/>
        <end position="215"/>
    </location>
</feature>
<dbReference type="Pfam" id="PF26002">
    <property type="entry name" value="Beta-barrel_AprE"/>
    <property type="match status" value="1"/>
</dbReference>
<dbReference type="InterPro" id="IPR058982">
    <property type="entry name" value="Beta-barrel_AprE"/>
</dbReference>
<dbReference type="Pfam" id="PF25994">
    <property type="entry name" value="HH_AprE"/>
    <property type="match status" value="1"/>
</dbReference>
<evidence type="ECO:0000259" key="13">
    <source>
        <dbReference type="Pfam" id="PF26002"/>
    </source>
</evidence>
<evidence type="ECO:0000256" key="8">
    <source>
        <dbReference type="ARBA" id="ARBA00023136"/>
    </source>
</evidence>
<evidence type="ECO:0000256" key="11">
    <source>
        <dbReference type="SAM" id="MobiDB-lite"/>
    </source>
</evidence>
<keyword evidence="10" id="KW-0175">Coiled coil</keyword>
<organism evidence="14 15">
    <name type="scientific">Gluconobacter thailandicus NBRC 3257</name>
    <dbReference type="NCBI Taxonomy" id="1381097"/>
    <lineage>
        <taxon>Bacteria</taxon>
        <taxon>Pseudomonadati</taxon>
        <taxon>Pseudomonadota</taxon>
        <taxon>Alphaproteobacteria</taxon>
        <taxon>Acetobacterales</taxon>
        <taxon>Acetobacteraceae</taxon>
        <taxon>Gluconobacter</taxon>
    </lineage>
</organism>
<evidence type="ECO:0000256" key="4">
    <source>
        <dbReference type="ARBA" id="ARBA00022475"/>
    </source>
</evidence>
<evidence type="ECO:0000256" key="2">
    <source>
        <dbReference type="ARBA" id="ARBA00009477"/>
    </source>
</evidence>
<evidence type="ECO:0000256" key="5">
    <source>
        <dbReference type="ARBA" id="ARBA00022519"/>
    </source>
</evidence>
<keyword evidence="3 9" id="KW-0813">Transport</keyword>
<keyword evidence="7 9" id="KW-1133">Transmembrane helix</keyword>
<keyword evidence="8 9" id="KW-0472">Membrane</keyword>
<comment type="subcellular location">
    <subcellularLocation>
        <location evidence="1 9">Cell inner membrane</location>
        <topology evidence="1 9">Single-pass membrane protein</topology>
    </subcellularLocation>
</comment>
<keyword evidence="4 9" id="KW-1003">Cell membrane</keyword>
<comment type="similarity">
    <text evidence="2 9">Belongs to the membrane fusion protein (MFP) (TC 8.A.1) family.</text>
</comment>
<feature type="compositionally biased region" description="Polar residues" evidence="11">
    <location>
        <begin position="1"/>
        <end position="13"/>
    </location>
</feature>
<feature type="region of interest" description="Disordered" evidence="11">
    <location>
        <begin position="1"/>
        <end position="31"/>
    </location>
</feature>
<dbReference type="NCBIfam" id="TIGR01843">
    <property type="entry name" value="type_I_hlyD"/>
    <property type="match status" value="1"/>
</dbReference>
<evidence type="ECO:0000313" key="14">
    <source>
        <dbReference type="EMBL" id="GAD25975.1"/>
    </source>
</evidence>
<evidence type="ECO:0000313" key="15">
    <source>
        <dbReference type="Proteomes" id="UP000018209"/>
    </source>
</evidence>
<keyword evidence="15" id="KW-1185">Reference proteome</keyword>
<dbReference type="RefSeq" id="WP_371859452.1">
    <property type="nucleotide sequence ID" value="NZ_BASM01000013.1"/>
</dbReference>
<evidence type="ECO:0000256" key="1">
    <source>
        <dbReference type="ARBA" id="ARBA00004377"/>
    </source>
</evidence>
<dbReference type="InterPro" id="IPR050739">
    <property type="entry name" value="MFP"/>
</dbReference>
<sequence>MSSSSDMIPQNGPSPDADSSENFNSHVPRSATDPFAPQDMPIALLEFHSPTTGLVNLPATASARYAIWLIGCLFMAGLAGMALFPLNRVVSTMGRLTSTQPMIVVQPLETSIVRSIDVHVGDFVKKGQVLAHLDPTITEADITNMAQQRDAYQAELDRLKAEADDKEYTPDTTNPAAVQQGAAFLRRRSEYRARVQNYDQQIAGLQSDMQGYRANAAMYASKMRVASEVLKMRQHEQADQVGSRLSTLAAQNDMMEAERAEIAAQQSANSAENKMAAMKAERESYIENWKAQVYTSLTETQHHLDEYRSSYDKARLRQDLILLKAPEDGVVLTIAKASIGSVLQSAGQFMTLVPTGSGVEMEAVMKANDAAFVKLGDHAIVKFAAFPYNQYGGAEATVHVISADSFEKSDGNSAGDNSAVAGGPTQSVYYRVRLRIDRYTLHGQPDFFHPTPGMPATADIDIGKRTILKYLFGRMVPIATDGMREP</sequence>
<feature type="domain" description="AprE-like beta-barrel" evidence="13">
    <location>
        <begin position="361"/>
        <end position="462"/>
    </location>
</feature>
<dbReference type="Proteomes" id="UP000018209">
    <property type="component" value="Unassembled WGS sequence"/>
</dbReference>
<protein>
    <recommendedName>
        <fullName evidence="9">Membrane fusion protein (MFP) family protein</fullName>
    </recommendedName>
</protein>
<reference evidence="14 15" key="1">
    <citation type="submission" date="2013-08" db="EMBL/GenBank/DDBJ databases">
        <title>Gluconobacter thailandicus NBRC 3257 whole genome sequence.</title>
        <authorList>
            <person name="Matsutani M."/>
            <person name="Yakushi T."/>
            <person name="Matsushita K."/>
        </authorList>
    </citation>
    <scope>NUCLEOTIDE SEQUENCE [LARGE SCALE GENOMIC DNA]</scope>
    <source>
        <strain evidence="14 15">NBRC 3257</strain>
    </source>
</reference>
<evidence type="ECO:0000256" key="6">
    <source>
        <dbReference type="ARBA" id="ARBA00022692"/>
    </source>
</evidence>
<dbReference type="Gene3D" id="2.40.50.100">
    <property type="match status" value="1"/>
</dbReference>
<dbReference type="InterPro" id="IPR010129">
    <property type="entry name" value="T1SS_HlyD"/>
</dbReference>
<dbReference type="InterPro" id="IPR058781">
    <property type="entry name" value="HH_AprE-like"/>
</dbReference>
<feature type="domain" description="AprE-like long alpha-helical hairpin" evidence="12">
    <location>
        <begin position="139"/>
        <end position="315"/>
    </location>
</feature>
<dbReference type="SUPFAM" id="SSF111369">
    <property type="entry name" value="HlyD-like secretion proteins"/>
    <property type="match status" value="1"/>
</dbReference>
<accession>A0ABQ0IUU1</accession>
<comment type="caution">
    <text evidence="14">The sequence shown here is derived from an EMBL/GenBank/DDBJ whole genome shotgun (WGS) entry which is preliminary data.</text>
</comment>
<keyword evidence="5 9" id="KW-0997">Cell inner membrane</keyword>